<dbReference type="Proteomes" id="UP000014540">
    <property type="component" value="Unassembled WGS sequence"/>
</dbReference>
<name>S3V5W8_9LEPT</name>
<dbReference type="STRING" id="1193011.LEP1GSC058_0335"/>
<dbReference type="AlphaFoldDB" id="S3V5W8"/>
<keyword evidence="4" id="KW-1185">Reference proteome</keyword>
<dbReference type="InterPro" id="IPR023393">
    <property type="entry name" value="START-like_dom_sf"/>
</dbReference>
<evidence type="ECO:0000256" key="1">
    <source>
        <dbReference type="ARBA" id="ARBA00006817"/>
    </source>
</evidence>
<organism evidence="3 4">
    <name type="scientific">Leptospira fainei serovar Hurstbridge str. BUT 6</name>
    <dbReference type="NCBI Taxonomy" id="1193011"/>
    <lineage>
        <taxon>Bacteria</taxon>
        <taxon>Pseudomonadati</taxon>
        <taxon>Spirochaetota</taxon>
        <taxon>Spirochaetia</taxon>
        <taxon>Leptospirales</taxon>
        <taxon>Leptospiraceae</taxon>
        <taxon>Leptospira</taxon>
    </lineage>
</organism>
<dbReference type="SUPFAM" id="SSF55961">
    <property type="entry name" value="Bet v1-like"/>
    <property type="match status" value="1"/>
</dbReference>
<reference evidence="3" key="1">
    <citation type="submission" date="2013-04" db="EMBL/GenBank/DDBJ databases">
        <authorList>
            <person name="Harkins D.M."/>
            <person name="Durkin A.S."/>
            <person name="Selengut J.D."/>
            <person name="Sanka R."/>
            <person name="DePew J."/>
            <person name="Purushe J."/>
            <person name="Ahmed A."/>
            <person name="van der Linden H."/>
            <person name="Goris M.G.A."/>
            <person name="Hartskeerl R.A."/>
            <person name="Vinetz J.M."/>
            <person name="Sutton G.G."/>
            <person name="Nelson W.C."/>
            <person name="Fouts D.E."/>
        </authorList>
    </citation>
    <scope>NUCLEOTIDE SEQUENCE [LARGE SCALE GENOMIC DNA]</scope>
    <source>
        <strain evidence="3">BUT 6</strain>
    </source>
</reference>
<comment type="caution">
    <text evidence="3">The sequence shown here is derived from an EMBL/GenBank/DDBJ whole genome shotgun (WGS) entry which is preliminary data.</text>
</comment>
<dbReference type="CDD" id="cd07814">
    <property type="entry name" value="SRPBCC_CalC_Aha1-like"/>
    <property type="match status" value="1"/>
</dbReference>
<dbReference type="Pfam" id="PF08327">
    <property type="entry name" value="AHSA1"/>
    <property type="match status" value="1"/>
</dbReference>
<evidence type="ECO:0000313" key="4">
    <source>
        <dbReference type="Proteomes" id="UP000014540"/>
    </source>
</evidence>
<gene>
    <name evidence="3" type="ORF">LEP1GSC058_0335</name>
</gene>
<accession>S3V5W8</accession>
<protein>
    <recommendedName>
        <fullName evidence="2">Activator of Hsp90 ATPase homologue 1/2-like C-terminal domain-containing protein</fullName>
    </recommendedName>
</protein>
<dbReference type="InterPro" id="IPR013538">
    <property type="entry name" value="ASHA1/2-like_C"/>
</dbReference>
<comment type="similarity">
    <text evidence="1">Belongs to the AHA1 family.</text>
</comment>
<dbReference type="EMBL" id="AKWZ02000002">
    <property type="protein sequence ID" value="EPG76019.1"/>
    <property type="molecule type" value="Genomic_DNA"/>
</dbReference>
<sequence>MPDILHRVGIDSPIQKVFEGITSINGLRRWWVTDTKGDAESNSTILFGFANMKVIELQPYESVKWKCIQGPGKWLDTEVKFRFEYKENQTFVIFTHANWKEPVEFMHHAF</sequence>
<feature type="domain" description="Activator of Hsp90 ATPase homologue 1/2-like C-terminal" evidence="2">
    <location>
        <begin position="12"/>
        <end position="101"/>
    </location>
</feature>
<evidence type="ECO:0000259" key="2">
    <source>
        <dbReference type="Pfam" id="PF08327"/>
    </source>
</evidence>
<dbReference type="Gene3D" id="3.30.530.20">
    <property type="match status" value="1"/>
</dbReference>
<dbReference type="RefSeq" id="WP_016548129.1">
    <property type="nucleotide sequence ID" value="NZ_AKWZ02000002.1"/>
</dbReference>
<proteinExistence type="inferred from homology"/>
<evidence type="ECO:0000313" key="3">
    <source>
        <dbReference type="EMBL" id="EPG76019.1"/>
    </source>
</evidence>
<dbReference type="OrthoDB" id="287565at2"/>